<evidence type="ECO:0000313" key="4">
    <source>
        <dbReference type="EMBL" id="OHT22507.1"/>
    </source>
</evidence>
<dbReference type="OrthoDB" id="6831788at2"/>
<comment type="caution">
    <text evidence="4">The sequence shown here is derived from an EMBL/GenBank/DDBJ whole genome shotgun (WGS) entry which is preliminary data.</text>
</comment>
<dbReference type="EMBL" id="LVIE01000223">
    <property type="protein sequence ID" value="OHT22507.1"/>
    <property type="molecule type" value="Genomic_DNA"/>
</dbReference>
<organism evidence="4 5">
    <name type="scientific">Providencia stuartii</name>
    <dbReference type="NCBI Taxonomy" id="588"/>
    <lineage>
        <taxon>Bacteria</taxon>
        <taxon>Pseudomonadati</taxon>
        <taxon>Pseudomonadota</taxon>
        <taxon>Gammaproteobacteria</taxon>
        <taxon>Enterobacterales</taxon>
        <taxon>Morganellaceae</taxon>
        <taxon>Providencia</taxon>
    </lineage>
</organism>
<comment type="cofactor">
    <cofactor evidence="1">
        <name>Mg(2+)</name>
        <dbReference type="ChEBI" id="CHEBI:18420"/>
    </cofactor>
</comment>
<proteinExistence type="predicted"/>
<accession>A0A1S1HKD6</accession>
<evidence type="ECO:0000256" key="1">
    <source>
        <dbReference type="ARBA" id="ARBA00001946"/>
    </source>
</evidence>
<dbReference type="GO" id="GO:0006107">
    <property type="term" value="P:oxaloacetate metabolic process"/>
    <property type="evidence" value="ECO:0007669"/>
    <property type="project" value="TreeGrafter"/>
</dbReference>
<dbReference type="Proteomes" id="UP000179588">
    <property type="component" value="Unassembled WGS sequence"/>
</dbReference>
<keyword evidence="3" id="KW-0460">Magnesium</keyword>
<reference evidence="4 5" key="1">
    <citation type="submission" date="2016-03" db="EMBL/GenBank/DDBJ databases">
        <title>Genome sequence of Providencia stuartii strain, isolated from the salivary glands of larval Lucilia sericata.</title>
        <authorList>
            <person name="Yuan Y."/>
            <person name="Zhang Y."/>
            <person name="Fu S."/>
            <person name="Crippen T.L."/>
            <person name="Visi D."/>
            <person name="Benbow M.E."/>
            <person name="Allen M."/>
            <person name="Tomberlin J.K."/>
            <person name="Sze S.-H."/>
            <person name="Tarone A.M."/>
        </authorList>
    </citation>
    <scope>NUCLEOTIDE SEQUENCE [LARGE SCALE GENOMIC DNA]</scope>
    <source>
        <strain evidence="4 5">Crippen</strain>
    </source>
</reference>
<dbReference type="AlphaFoldDB" id="A0A1S1HKD6"/>
<name>A0A1S1HKD6_PROST</name>
<dbReference type="RefSeq" id="WP_070929820.1">
    <property type="nucleotide sequence ID" value="NZ_CANMXG010000007.1"/>
</dbReference>
<dbReference type="GO" id="GO:0000287">
    <property type="term" value="F:magnesium ion binding"/>
    <property type="evidence" value="ECO:0007669"/>
    <property type="project" value="TreeGrafter"/>
</dbReference>
<dbReference type="SUPFAM" id="SSF51621">
    <property type="entry name" value="Phosphoenolpyruvate/pyruvate domain"/>
    <property type="match status" value="1"/>
</dbReference>
<dbReference type="Pfam" id="PF03328">
    <property type="entry name" value="HpcH_HpaI"/>
    <property type="match status" value="1"/>
</dbReference>
<dbReference type="InterPro" id="IPR040442">
    <property type="entry name" value="Pyrv_kinase-like_dom_sf"/>
</dbReference>
<dbReference type="Gene3D" id="3.20.20.60">
    <property type="entry name" value="Phosphoenolpyruvate-binding domains"/>
    <property type="match status" value="1"/>
</dbReference>
<dbReference type="InterPro" id="IPR011206">
    <property type="entry name" value="Citrate_lyase_beta/mcl1/mcl2"/>
</dbReference>
<evidence type="ECO:0000256" key="3">
    <source>
        <dbReference type="ARBA" id="ARBA00022842"/>
    </source>
</evidence>
<keyword evidence="4" id="KW-0456">Lyase</keyword>
<protein>
    <submittedName>
        <fullName evidence="4">Citrate lyase subunit beta</fullName>
    </submittedName>
</protein>
<keyword evidence="5" id="KW-1185">Reference proteome</keyword>
<gene>
    <name evidence="4" type="ORF">A3Q29_10275</name>
</gene>
<dbReference type="InterPro" id="IPR005000">
    <property type="entry name" value="Aldolase/citrate-lyase_domain"/>
</dbReference>
<dbReference type="PANTHER" id="PTHR32308:SF10">
    <property type="entry name" value="CITRATE LYASE SUBUNIT BETA"/>
    <property type="match status" value="1"/>
</dbReference>
<evidence type="ECO:0000256" key="2">
    <source>
        <dbReference type="ARBA" id="ARBA00022723"/>
    </source>
</evidence>
<dbReference type="GO" id="GO:0016829">
    <property type="term" value="F:lyase activity"/>
    <property type="evidence" value="ECO:0007669"/>
    <property type="project" value="UniProtKB-KW"/>
</dbReference>
<keyword evidence="2" id="KW-0479">Metal-binding</keyword>
<evidence type="ECO:0000313" key="5">
    <source>
        <dbReference type="Proteomes" id="UP000179588"/>
    </source>
</evidence>
<sequence length="278" mass="31152">MADYATVYLFVPGDHPQFFDKACISGSNVLILDLEDSVHPLHKPIARQEIASWLINYQQNGQSPKIAIRINQPDSVEYQKDIDWITNNHLLPYLSYLVIPKVESAIMVNKVRTHLLSHLSADKDFPIIAIIETAWGLHRIHEIASSGVYRLAFGSLDFSLDMQCDMSRESLLFARTQVVLASRLAGLLSPIDCVTPDIDELSVLEAECLHGKALGFTAKLAIHPAQVPIIKQSFDISEQQVAWSKAVLHKAQDQYAFKVDGKMVDLPLILQAKRWLDG</sequence>
<dbReference type="PANTHER" id="PTHR32308">
    <property type="entry name" value="LYASE BETA SUBUNIT, PUTATIVE (AFU_ORTHOLOGUE AFUA_4G13030)-RELATED"/>
    <property type="match status" value="1"/>
</dbReference>
<dbReference type="PIRSF" id="PIRSF015582">
    <property type="entry name" value="Cit_lyase_B"/>
    <property type="match status" value="1"/>
</dbReference>
<dbReference type="InterPro" id="IPR015813">
    <property type="entry name" value="Pyrv/PenolPyrv_kinase-like_dom"/>
</dbReference>